<dbReference type="InterPro" id="IPR051566">
    <property type="entry name" value="CNKSR"/>
</dbReference>
<dbReference type="GO" id="GO:0016301">
    <property type="term" value="F:kinase activity"/>
    <property type="evidence" value="ECO:0007669"/>
    <property type="project" value="UniProtKB-KW"/>
</dbReference>
<dbReference type="InterPro" id="IPR001478">
    <property type="entry name" value="PDZ"/>
</dbReference>
<name>A0A210PM37_MIZYE</name>
<dbReference type="PROSITE" id="PS51290">
    <property type="entry name" value="CRIC"/>
    <property type="match status" value="1"/>
</dbReference>
<evidence type="ECO:0000259" key="4">
    <source>
        <dbReference type="PROSITE" id="PS50105"/>
    </source>
</evidence>
<feature type="compositionally biased region" description="Acidic residues" evidence="2">
    <location>
        <begin position="376"/>
        <end position="385"/>
    </location>
</feature>
<feature type="compositionally biased region" description="Polar residues" evidence="2">
    <location>
        <begin position="349"/>
        <end position="360"/>
    </location>
</feature>
<feature type="compositionally biased region" description="Low complexity" evidence="2">
    <location>
        <begin position="590"/>
        <end position="618"/>
    </location>
</feature>
<feature type="domain" description="PDZ" evidence="5">
    <location>
        <begin position="226"/>
        <end position="307"/>
    </location>
</feature>
<feature type="compositionally biased region" description="Polar residues" evidence="2">
    <location>
        <begin position="1091"/>
        <end position="1111"/>
    </location>
</feature>
<dbReference type="Pfam" id="PF00169">
    <property type="entry name" value="PH"/>
    <property type="match status" value="1"/>
</dbReference>
<dbReference type="PROSITE" id="PS50003">
    <property type="entry name" value="PH_DOMAIN"/>
    <property type="match status" value="1"/>
</dbReference>
<dbReference type="PROSITE" id="PS50105">
    <property type="entry name" value="SAM_DOMAIN"/>
    <property type="match status" value="1"/>
</dbReference>
<feature type="compositionally biased region" description="Polar residues" evidence="2">
    <location>
        <begin position="872"/>
        <end position="881"/>
    </location>
</feature>
<feature type="domain" description="PH" evidence="3">
    <location>
        <begin position="948"/>
        <end position="1050"/>
    </location>
</feature>
<evidence type="ECO:0000256" key="1">
    <source>
        <dbReference type="ARBA" id="ARBA00009498"/>
    </source>
</evidence>
<feature type="region of interest" description="Disordered" evidence="2">
    <location>
        <begin position="1223"/>
        <end position="1246"/>
    </location>
</feature>
<evidence type="ECO:0000259" key="6">
    <source>
        <dbReference type="PROSITE" id="PS51290"/>
    </source>
</evidence>
<dbReference type="InterPro" id="IPR017874">
    <property type="entry name" value="CRIC_domain"/>
</dbReference>
<feature type="compositionally biased region" description="Low complexity" evidence="2">
    <location>
        <begin position="760"/>
        <end position="778"/>
    </location>
</feature>
<dbReference type="InterPro" id="IPR011993">
    <property type="entry name" value="PH-like_dom_sf"/>
</dbReference>
<organism evidence="7 8">
    <name type="scientific">Mizuhopecten yessoensis</name>
    <name type="common">Japanese scallop</name>
    <name type="synonym">Patinopecten yessoensis</name>
    <dbReference type="NCBI Taxonomy" id="6573"/>
    <lineage>
        <taxon>Eukaryota</taxon>
        <taxon>Metazoa</taxon>
        <taxon>Spiralia</taxon>
        <taxon>Lophotrochozoa</taxon>
        <taxon>Mollusca</taxon>
        <taxon>Bivalvia</taxon>
        <taxon>Autobranchia</taxon>
        <taxon>Pteriomorphia</taxon>
        <taxon>Pectinida</taxon>
        <taxon>Pectinoidea</taxon>
        <taxon>Pectinidae</taxon>
        <taxon>Mizuhopecten</taxon>
    </lineage>
</organism>
<feature type="region of interest" description="Disordered" evidence="2">
    <location>
        <begin position="555"/>
        <end position="702"/>
    </location>
</feature>
<proteinExistence type="inferred from homology"/>
<accession>A0A210PM37</accession>
<evidence type="ECO:0000313" key="8">
    <source>
        <dbReference type="Proteomes" id="UP000242188"/>
    </source>
</evidence>
<comment type="caution">
    <text evidence="7">The sequence shown here is derived from an EMBL/GenBank/DDBJ whole genome shotgun (WGS) entry which is preliminary data.</text>
</comment>
<dbReference type="InterPro" id="IPR036034">
    <property type="entry name" value="PDZ_sf"/>
</dbReference>
<dbReference type="EMBL" id="NEDP02005587">
    <property type="protein sequence ID" value="OWF37568.1"/>
    <property type="molecule type" value="Genomic_DNA"/>
</dbReference>
<feature type="domain" description="SAM" evidence="4">
    <location>
        <begin position="16"/>
        <end position="81"/>
    </location>
</feature>
<evidence type="ECO:0000259" key="5">
    <source>
        <dbReference type="PROSITE" id="PS50106"/>
    </source>
</evidence>
<feature type="region of interest" description="Disordered" evidence="2">
    <location>
        <begin position="723"/>
        <end position="778"/>
    </location>
</feature>
<dbReference type="InterPro" id="IPR001660">
    <property type="entry name" value="SAM"/>
</dbReference>
<dbReference type="OrthoDB" id="74412at2759"/>
<dbReference type="InterPro" id="IPR013761">
    <property type="entry name" value="SAM/pointed_sf"/>
</dbReference>
<keyword evidence="7" id="KW-0808">Transferase</keyword>
<dbReference type="SUPFAM" id="SSF50156">
    <property type="entry name" value="PDZ domain-like"/>
    <property type="match status" value="1"/>
</dbReference>
<feature type="compositionally biased region" description="Acidic residues" evidence="2">
    <location>
        <begin position="1068"/>
        <end position="1077"/>
    </location>
</feature>
<feature type="region of interest" description="Disordered" evidence="2">
    <location>
        <begin position="319"/>
        <end position="437"/>
    </location>
</feature>
<evidence type="ECO:0000259" key="3">
    <source>
        <dbReference type="PROSITE" id="PS50003"/>
    </source>
</evidence>
<dbReference type="Pfam" id="PF00536">
    <property type="entry name" value="SAM_1"/>
    <property type="match status" value="1"/>
</dbReference>
<keyword evidence="7" id="KW-0418">Kinase</keyword>
<dbReference type="PROSITE" id="PS50106">
    <property type="entry name" value="PDZ"/>
    <property type="match status" value="1"/>
</dbReference>
<feature type="domain" description="CRIC" evidence="6">
    <location>
        <begin position="89"/>
        <end position="189"/>
    </location>
</feature>
<protein>
    <submittedName>
        <fullName evidence="7">Connector enhancer of kinase suppressor of ras 3</fullName>
    </submittedName>
</protein>
<dbReference type="SMART" id="SM00233">
    <property type="entry name" value="PH"/>
    <property type="match status" value="1"/>
</dbReference>
<dbReference type="Gene3D" id="2.30.29.30">
    <property type="entry name" value="Pleckstrin-homology domain (PH domain)/Phosphotyrosine-binding domain (PTB)"/>
    <property type="match status" value="1"/>
</dbReference>
<feature type="compositionally biased region" description="Low complexity" evidence="2">
    <location>
        <begin position="1228"/>
        <end position="1246"/>
    </location>
</feature>
<dbReference type="SMART" id="SM00228">
    <property type="entry name" value="PDZ"/>
    <property type="match status" value="1"/>
</dbReference>
<dbReference type="Pfam" id="PF10534">
    <property type="entry name" value="CRIC_ras_sig"/>
    <property type="match status" value="1"/>
</dbReference>
<gene>
    <name evidence="7" type="ORF">KP79_PYT07438</name>
</gene>
<feature type="compositionally biased region" description="Polar residues" evidence="2">
    <location>
        <begin position="561"/>
        <end position="584"/>
    </location>
</feature>
<feature type="compositionally biased region" description="Low complexity" evidence="2">
    <location>
        <begin position="1078"/>
        <end position="1090"/>
    </location>
</feature>
<comment type="similarity">
    <text evidence="1">Belongs to the CNKSR family.</text>
</comment>
<dbReference type="FunFam" id="2.30.42.10:FF:000060">
    <property type="entry name" value="Connector enhancer of kinase suppressor of Ras 2"/>
    <property type="match status" value="1"/>
</dbReference>
<feature type="compositionally biased region" description="Pro residues" evidence="2">
    <location>
        <begin position="645"/>
        <end position="656"/>
    </location>
</feature>
<evidence type="ECO:0000313" key="7">
    <source>
        <dbReference type="EMBL" id="OWF37568.1"/>
    </source>
</evidence>
<dbReference type="Gene3D" id="1.10.150.50">
    <property type="entry name" value="Transcription Factor, Ets-1"/>
    <property type="match status" value="1"/>
</dbReference>
<dbReference type="SMART" id="SM00454">
    <property type="entry name" value="SAM"/>
    <property type="match status" value="1"/>
</dbReference>
<dbReference type="SUPFAM" id="SSF50729">
    <property type="entry name" value="PH domain-like"/>
    <property type="match status" value="1"/>
</dbReference>
<sequence length="1246" mass="138053">MMMSTALANSVHFENWTANHVAEWLRGLDDAILPYVHFFLNSGIDGKKLMLLTPFDLEKISIMKVGHQELILEAVDLLKSLRYGYETETLQHLALQLGCKARSLHNEIQAKSVENDKNRANVSQGPPSRRLSIKILSALADLSMTLKNVVSWLDRSPFESMYGLCLLRNTIVKLGIELVSSYQKDSRQNDIEDNILKSCIILTEVCDELVIKNKESLVVQPASLEQATIRKKPGEELGMHIQSSYYGIHVIGGIKEMSPADLCGKIEKGDEVIQVNHKTVVGWQLTKLVNSLKEKPKEVVLVLKKRPHHIMPYGHVANKKKQMTKVAVSTLPKSIKKRRSREGGDSKQARPSLQELVSTARTDDMDSPREERTSDEKDDGNDTDNDVFRSGSESPQYVKASVVDPKQRRATVSGGSPTLSRTLLGPEDIDTPTRPKSFTVSAADAPQIEYRDHGIPGEDSNLLRLGDANKIINAQQKRQDFRTTKSVPQSLEFVVKKPTPTVQEPTPRLRVTRADQHIELINDPPDPDTDRSPTLGLLIVPSRFQNFATCSQGVDEDIDTSDTQPHISATSSSDTLTEDTFNSEENLRASHSPQPSSQSPQPSLSPQPSSKSSSQQTQNPPPQPQTRTTQPQSHPPQPQSRSPQPQSPSPLPPSRSPQPRSRSQQSQSHSSQSKESSEFVISAEQTIKHTPDRDAVSLGDLPSEEDAGEVFTEETMPGVAAETASTGTLTDHKMDANYNNSTPEATNTSATNNSEILDPNGNTAATATDNQNLANTNNNLNLRSQTSLNKFDPITNKPIPAERHSIKPTIPRTSVRDGVIEARAVDLEKPHQALDSGEVALPQKLKNQPQLMGYRKIGSFTHADKDPPGQRWSANSSPGTQRRSDASLDSVASSVTEELVSYKVVIVSGVPQKIPLEKTSSMESGNVMLRPKKTKKVDRRVSCRDLGEGDCQGWLWKGRSRADGPLSRQWFKRWCVLKHQNMFYFKDKEDMKAEGVIHLPAFQVSPVSEREMKTKKLAFKIHNPGTAFIFASERKEDMSKWMTKFGLAAIGFKPAPTVTKDPDPSFSESDEEPDQDDSSASKNSSESITSLPTSPCDKTSMESIPNSPDNLYSTNNIIMECPEPLSHCTASMQESTGDLGALMRNIQREDLTLDGTDRGKQRKTMLSIGGEDFPSRDTIKKVKQLHSLERTVRAKEKELAEIEKLLQLPSKCRLQTFQEAYMRPSIAEPHSNPSSDSDSEPFSSHI</sequence>
<feature type="region of interest" description="Disordered" evidence="2">
    <location>
        <begin position="859"/>
        <end position="889"/>
    </location>
</feature>
<dbReference type="Gene3D" id="2.30.42.10">
    <property type="match status" value="1"/>
</dbReference>
<dbReference type="InterPro" id="IPR001849">
    <property type="entry name" value="PH_domain"/>
</dbReference>
<dbReference type="SUPFAM" id="SSF47769">
    <property type="entry name" value="SAM/Pointed domain"/>
    <property type="match status" value="1"/>
</dbReference>
<dbReference type="Pfam" id="PF00595">
    <property type="entry name" value="PDZ"/>
    <property type="match status" value="1"/>
</dbReference>
<feature type="compositionally biased region" description="Low complexity" evidence="2">
    <location>
        <begin position="657"/>
        <end position="673"/>
    </location>
</feature>
<dbReference type="PANTHER" id="PTHR12844:SF42">
    <property type="entry name" value="CONNECTOR ENHANCER OF KSR PROTEIN CNK"/>
    <property type="match status" value="1"/>
</dbReference>
<feature type="compositionally biased region" description="Basic and acidic residues" evidence="2">
    <location>
        <begin position="361"/>
        <end position="375"/>
    </location>
</feature>
<reference evidence="7 8" key="1">
    <citation type="journal article" date="2017" name="Nat. Ecol. Evol.">
        <title>Scallop genome provides insights into evolution of bilaterian karyotype and development.</title>
        <authorList>
            <person name="Wang S."/>
            <person name="Zhang J."/>
            <person name="Jiao W."/>
            <person name="Li J."/>
            <person name="Xun X."/>
            <person name="Sun Y."/>
            <person name="Guo X."/>
            <person name="Huan P."/>
            <person name="Dong B."/>
            <person name="Zhang L."/>
            <person name="Hu X."/>
            <person name="Sun X."/>
            <person name="Wang J."/>
            <person name="Zhao C."/>
            <person name="Wang Y."/>
            <person name="Wang D."/>
            <person name="Huang X."/>
            <person name="Wang R."/>
            <person name="Lv J."/>
            <person name="Li Y."/>
            <person name="Zhang Z."/>
            <person name="Liu B."/>
            <person name="Lu W."/>
            <person name="Hui Y."/>
            <person name="Liang J."/>
            <person name="Zhou Z."/>
            <person name="Hou R."/>
            <person name="Li X."/>
            <person name="Liu Y."/>
            <person name="Li H."/>
            <person name="Ning X."/>
            <person name="Lin Y."/>
            <person name="Zhao L."/>
            <person name="Xing Q."/>
            <person name="Dou J."/>
            <person name="Li Y."/>
            <person name="Mao J."/>
            <person name="Guo H."/>
            <person name="Dou H."/>
            <person name="Li T."/>
            <person name="Mu C."/>
            <person name="Jiang W."/>
            <person name="Fu Q."/>
            <person name="Fu X."/>
            <person name="Miao Y."/>
            <person name="Liu J."/>
            <person name="Yu Q."/>
            <person name="Li R."/>
            <person name="Liao H."/>
            <person name="Li X."/>
            <person name="Kong Y."/>
            <person name="Jiang Z."/>
            <person name="Chourrout D."/>
            <person name="Li R."/>
            <person name="Bao Z."/>
        </authorList>
    </citation>
    <scope>NUCLEOTIDE SEQUENCE [LARGE SCALE GENOMIC DNA]</scope>
    <source>
        <strain evidence="7 8">PY_sf001</strain>
    </source>
</reference>
<dbReference type="Proteomes" id="UP000242188">
    <property type="component" value="Unassembled WGS sequence"/>
</dbReference>
<feature type="compositionally biased region" description="Polar residues" evidence="2">
    <location>
        <begin position="737"/>
        <end position="755"/>
    </location>
</feature>
<dbReference type="AlphaFoldDB" id="A0A210PM37"/>
<dbReference type="PANTHER" id="PTHR12844">
    <property type="entry name" value="CONNECTOR ENCHANCER OF KINASE SUPPRESSOR OF RAS"/>
    <property type="match status" value="1"/>
</dbReference>
<feature type="region of interest" description="Disordered" evidence="2">
    <location>
        <begin position="1053"/>
        <end position="1111"/>
    </location>
</feature>
<feature type="compositionally biased region" description="Basic and acidic residues" evidence="2">
    <location>
        <begin position="686"/>
        <end position="695"/>
    </location>
</feature>
<keyword evidence="8" id="KW-1185">Reference proteome</keyword>
<dbReference type="STRING" id="6573.A0A210PM37"/>
<dbReference type="CDD" id="cd06748">
    <property type="entry name" value="PDZ_CNK1_2_3-like"/>
    <property type="match status" value="1"/>
</dbReference>
<evidence type="ECO:0000256" key="2">
    <source>
        <dbReference type="SAM" id="MobiDB-lite"/>
    </source>
</evidence>